<accession>A0ACB8SP46</accession>
<name>A0ACB8SP46_9AGAM</name>
<protein>
    <submittedName>
        <fullName evidence="1">Uncharacterized protein</fullName>
    </submittedName>
</protein>
<proteinExistence type="predicted"/>
<dbReference type="Proteomes" id="UP000814140">
    <property type="component" value="Unassembled WGS sequence"/>
</dbReference>
<reference evidence="1" key="2">
    <citation type="journal article" date="2022" name="New Phytol.">
        <title>Evolutionary transition to the ectomycorrhizal habit in the genomes of a hyperdiverse lineage of mushroom-forming fungi.</title>
        <authorList>
            <person name="Looney B."/>
            <person name="Miyauchi S."/>
            <person name="Morin E."/>
            <person name="Drula E."/>
            <person name="Courty P.E."/>
            <person name="Kohler A."/>
            <person name="Kuo A."/>
            <person name="LaButti K."/>
            <person name="Pangilinan J."/>
            <person name="Lipzen A."/>
            <person name="Riley R."/>
            <person name="Andreopoulos W."/>
            <person name="He G."/>
            <person name="Johnson J."/>
            <person name="Nolan M."/>
            <person name="Tritt A."/>
            <person name="Barry K.W."/>
            <person name="Grigoriev I.V."/>
            <person name="Nagy L.G."/>
            <person name="Hibbett D."/>
            <person name="Henrissat B."/>
            <person name="Matheny P.B."/>
            <person name="Labbe J."/>
            <person name="Martin F.M."/>
        </authorList>
    </citation>
    <scope>NUCLEOTIDE SEQUENCE</scope>
    <source>
        <strain evidence="1">HHB10654</strain>
    </source>
</reference>
<evidence type="ECO:0000313" key="1">
    <source>
        <dbReference type="EMBL" id="KAI0058258.1"/>
    </source>
</evidence>
<dbReference type="EMBL" id="MU277237">
    <property type="protein sequence ID" value="KAI0058258.1"/>
    <property type="molecule type" value="Genomic_DNA"/>
</dbReference>
<keyword evidence="2" id="KW-1185">Reference proteome</keyword>
<reference evidence="1" key="1">
    <citation type="submission" date="2021-03" db="EMBL/GenBank/DDBJ databases">
        <authorList>
            <consortium name="DOE Joint Genome Institute"/>
            <person name="Ahrendt S."/>
            <person name="Looney B.P."/>
            <person name="Miyauchi S."/>
            <person name="Morin E."/>
            <person name="Drula E."/>
            <person name="Courty P.E."/>
            <person name="Chicoki N."/>
            <person name="Fauchery L."/>
            <person name="Kohler A."/>
            <person name="Kuo A."/>
            <person name="Labutti K."/>
            <person name="Pangilinan J."/>
            <person name="Lipzen A."/>
            <person name="Riley R."/>
            <person name="Andreopoulos W."/>
            <person name="He G."/>
            <person name="Johnson J."/>
            <person name="Barry K.W."/>
            <person name="Grigoriev I.V."/>
            <person name="Nagy L."/>
            <person name="Hibbett D."/>
            <person name="Henrissat B."/>
            <person name="Matheny P.B."/>
            <person name="Labbe J."/>
            <person name="Martin F."/>
        </authorList>
    </citation>
    <scope>NUCLEOTIDE SEQUENCE</scope>
    <source>
        <strain evidence="1">HHB10654</strain>
    </source>
</reference>
<sequence length="190" mass="22040">MAEEPPAEHTVYELHFLGNKLDPRHGFTIMGAPDVYMRFDTPVEQLCPIRTTIRGLEQDIAWFDWALHGSAPGMVTIVDPPRRFHMHEIAIIDGQPPYCRAFYSAPGPTVPSRMYRWFRRDRQAYELYTDCGTLIGAFSVHPVEEDTEAGRLFASFSYNFHWKDPLLMDAMLTLSLNRFLDQYQDLFLGY</sequence>
<organism evidence="1 2">
    <name type="scientific">Artomyces pyxidatus</name>
    <dbReference type="NCBI Taxonomy" id="48021"/>
    <lineage>
        <taxon>Eukaryota</taxon>
        <taxon>Fungi</taxon>
        <taxon>Dikarya</taxon>
        <taxon>Basidiomycota</taxon>
        <taxon>Agaricomycotina</taxon>
        <taxon>Agaricomycetes</taxon>
        <taxon>Russulales</taxon>
        <taxon>Auriscalpiaceae</taxon>
        <taxon>Artomyces</taxon>
    </lineage>
</organism>
<comment type="caution">
    <text evidence="1">The sequence shown here is derived from an EMBL/GenBank/DDBJ whole genome shotgun (WGS) entry which is preliminary data.</text>
</comment>
<gene>
    <name evidence="1" type="ORF">BV25DRAFT_1291600</name>
</gene>
<evidence type="ECO:0000313" key="2">
    <source>
        <dbReference type="Proteomes" id="UP000814140"/>
    </source>
</evidence>